<dbReference type="GO" id="GO:0003676">
    <property type="term" value="F:nucleic acid binding"/>
    <property type="evidence" value="ECO:0007669"/>
    <property type="project" value="InterPro"/>
</dbReference>
<dbReference type="AlphaFoldDB" id="A0A6L2JID7"/>
<gene>
    <name evidence="3" type="ORF">Tci_007392</name>
</gene>
<dbReference type="InterPro" id="IPR001878">
    <property type="entry name" value="Znf_CCHC"/>
</dbReference>
<dbReference type="Pfam" id="PF00098">
    <property type="entry name" value="zf-CCHC"/>
    <property type="match status" value="1"/>
</dbReference>
<evidence type="ECO:0000256" key="1">
    <source>
        <dbReference type="PROSITE-ProRule" id="PRU00047"/>
    </source>
</evidence>
<dbReference type="SMART" id="SM00343">
    <property type="entry name" value="ZnF_C2HC"/>
    <property type="match status" value="1"/>
</dbReference>
<sequence length="369" mass="41911">MVAGVVTSLMMIGSTWRSIKAIQVGLEKKGPSFINDMDEGFGENRHKLIGTPGERIASLEQEFDNWVKINGCVDTRDEEFVELVTKTENERQNGQFKNQRAITIAGNQETVGTQLMKQTRIQCFNCKGFGHLAKECRSAKKGEWLHDTDEDETEDQELEAHYMYMRKIQENYVQPDSSDMSTDEREVDKNAMEHEDERVLLASLIANLKFAVDENKKIHRQLKKANTFLKASLIIKIAKLSLRGMVRFENDQFSLILGYGDLVQDVTIKRGNDLLASTCRYDLYKIDLQESSSLTPICFMAKASSTQAWLWHCCLSHLNFNTINLLSKNDIVNGLLKLKYVKDDLCSPCDLGKVKCSNFKTKIVPSSKG</sequence>
<reference evidence="3" key="1">
    <citation type="journal article" date="2019" name="Sci. Rep.">
        <title>Draft genome of Tanacetum cinerariifolium, the natural source of mosquito coil.</title>
        <authorList>
            <person name="Yamashiro T."/>
            <person name="Shiraishi A."/>
            <person name="Satake H."/>
            <person name="Nakayama K."/>
        </authorList>
    </citation>
    <scope>NUCLEOTIDE SEQUENCE</scope>
</reference>
<evidence type="ECO:0000313" key="3">
    <source>
        <dbReference type="EMBL" id="GEU35414.1"/>
    </source>
</evidence>
<keyword evidence="1" id="KW-0862">Zinc</keyword>
<feature type="domain" description="CCHC-type" evidence="2">
    <location>
        <begin position="123"/>
        <end position="138"/>
    </location>
</feature>
<evidence type="ECO:0000259" key="2">
    <source>
        <dbReference type="PROSITE" id="PS50158"/>
    </source>
</evidence>
<dbReference type="SUPFAM" id="SSF57756">
    <property type="entry name" value="Retrovirus zinc finger-like domains"/>
    <property type="match status" value="1"/>
</dbReference>
<keyword evidence="1" id="KW-0479">Metal-binding</keyword>
<protein>
    <recommendedName>
        <fullName evidence="2">CCHC-type domain-containing protein</fullName>
    </recommendedName>
</protein>
<dbReference type="EMBL" id="BKCJ010000688">
    <property type="protein sequence ID" value="GEU35414.1"/>
    <property type="molecule type" value="Genomic_DNA"/>
</dbReference>
<accession>A0A6L2JID7</accession>
<keyword evidence="1" id="KW-0863">Zinc-finger</keyword>
<dbReference type="GO" id="GO:0008270">
    <property type="term" value="F:zinc ion binding"/>
    <property type="evidence" value="ECO:0007669"/>
    <property type="project" value="UniProtKB-KW"/>
</dbReference>
<comment type="caution">
    <text evidence="3">The sequence shown here is derived from an EMBL/GenBank/DDBJ whole genome shotgun (WGS) entry which is preliminary data.</text>
</comment>
<dbReference type="InterPro" id="IPR025724">
    <property type="entry name" value="GAG-pre-integrase_dom"/>
</dbReference>
<proteinExistence type="predicted"/>
<name>A0A6L2JID7_TANCI</name>
<organism evidence="3">
    <name type="scientific">Tanacetum cinerariifolium</name>
    <name type="common">Dalmatian daisy</name>
    <name type="synonym">Chrysanthemum cinerariifolium</name>
    <dbReference type="NCBI Taxonomy" id="118510"/>
    <lineage>
        <taxon>Eukaryota</taxon>
        <taxon>Viridiplantae</taxon>
        <taxon>Streptophyta</taxon>
        <taxon>Embryophyta</taxon>
        <taxon>Tracheophyta</taxon>
        <taxon>Spermatophyta</taxon>
        <taxon>Magnoliopsida</taxon>
        <taxon>eudicotyledons</taxon>
        <taxon>Gunneridae</taxon>
        <taxon>Pentapetalae</taxon>
        <taxon>asterids</taxon>
        <taxon>campanulids</taxon>
        <taxon>Asterales</taxon>
        <taxon>Asteraceae</taxon>
        <taxon>Asteroideae</taxon>
        <taxon>Anthemideae</taxon>
        <taxon>Anthemidinae</taxon>
        <taxon>Tanacetum</taxon>
    </lineage>
</organism>
<dbReference type="PROSITE" id="PS50158">
    <property type="entry name" value="ZF_CCHC"/>
    <property type="match status" value="1"/>
</dbReference>
<dbReference type="InterPro" id="IPR036875">
    <property type="entry name" value="Znf_CCHC_sf"/>
</dbReference>
<dbReference type="Pfam" id="PF13976">
    <property type="entry name" value="gag_pre-integrs"/>
    <property type="match status" value="1"/>
</dbReference>
<dbReference type="Gene3D" id="4.10.60.10">
    <property type="entry name" value="Zinc finger, CCHC-type"/>
    <property type="match status" value="1"/>
</dbReference>